<evidence type="ECO:0000256" key="8">
    <source>
        <dbReference type="ARBA" id="ARBA00022643"/>
    </source>
</evidence>
<evidence type="ECO:0000256" key="3">
    <source>
        <dbReference type="ARBA" id="ARBA00004725"/>
    </source>
</evidence>
<evidence type="ECO:0000256" key="5">
    <source>
        <dbReference type="ARBA" id="ARBA00021374"/>
    </source>
</evidence>
<dbReference type="EC" id="1.3.98.1" evidence="11"/>
<name>A0A3M7MGD8_9PLEO</name>
<dbReference type="Gene3D" id="2.30.26.10">
    <property type="entry name" value="Dihydroorotate Dehydrogenase A, chain A, domain 2"/>
    <property type="match status" value="1"/>
</dbReference>
<dbReference type="PANTHER" id="PTHR48109">
    <property type="entry name" value="DIHYDROOROTATE DEHYDROGENASE (QUINONE), MITOCHONDRIAL-RELATED"/>
    <property type="match status" value="1"/>
</dbReference>
<dbReference type="InterPro" id="IPR050074">
    <property type="entry name" value="DHO_dehydrogenase"/>
</dbReference>
<proteinExistence type="inferred from homology"/>
<reference evidence="13 14" key="1">
    <citation type="journal article" date="2014" name="PLoS ONE">
        <title>De novo Genome Assembly of the Fungal Plant Pathogen Pyrenophora semeniperda.</title>
        <authorList>
            <person name="Soliai M.M."/>
            <person name="Meyer S.E."/>
            <person name="Udall J.A."/>
            <person name="Elzinga D.E."/>
            <person name="Hermansen R.A."/>
            <person name="Bodily P.M."/>
            <person name="Hart A.A."/>
            <person name="Coleman C.E."/>
        </authorList>
    </citation>
    <scope>NUCLEOTIDE SEQUENCE [LARGE SCALE GENOMIC DNA]</scope>
    <source>
        <strain evidence="13 14">CCB06</strain>
        <tissue evidence="13">Mycelium</tissue>
    </source>
</reference>
<evidence type="ECO:0000256" key="6">
    <source>
        <dbReference type="ARBA" id="ARBA00022490"/>
    </source>
</evidence>
<evidence type="ECO:0000256" key="2">
    <source>
        <dbReference type="ARBA" id="ARBA00004496"/>
    </source>
</evidence>
<accession>A0A3M7MGD8</accession>
<dbReference type="EMBL" id="KE747840">
    <property type="protein sequence ID" value="RMZ73575.1"/>
    <property type="molecule type" value="Genomic_DNA"/>
</dbReference>
<evidence type="ECO:0000256" key="1">
    <source>
        <dbReference type="ARBA" id="ARBA00001917"/>
    </source>
</evidence>
<dbReference type="Pfam" id="PF01180">
    <property type="entry name" value="DHO_dh"/>
    <property type="match status" value="1"/>
</dbReference>
<dbReference type="AlphaFoldDB" id="A0A3M7MGD8"/>
<evidence type="ECO:0000313" key="13">
    <source>
        <dbReference type="EMBL" id="RMZ73575.1"/>
    </source>
</evidence>
<keyword evidence="8 11" id="KW-0288">FMN</keyword>
<evidence type="ECO:0000259" key="12">
    <source>
        <dbReference type="Pfam" id="PF01180"/>
    </source>
</evidence>
<dbReference type="InterPro" id="IPR023359">
    <property type="entry name" value="Dihydro_DH_chainA_dom2"/>
</dbReference>
<comment type="subcellular location">
    <subcellularLocation>
        <location evidence="2 11">Cytoplasm</location>
    </subcellularLocation>
</comment>
<comment type="cofactor">
    <cofactor evidence="1 11">
        <name>FMN</name>
        <dbReference type="ChEBI" id="CHEBI:58210"/>
    </cofactor>
</comment>
<comment type="pathway">
    <text evidence="3 11">Pyrimidine metabolism; UMP biosynthesis via de novo pathway.</text>
</comment>
<organism evidence="13 14">
    <name type="scientific">Pyrenophora seminiperda CCB06</name>
    <dbReference type="NCBI Taxonomy" id="1302712"/>
    <lineage>
        <taxon>Eukaryota</taxon>
        <taxon>Fungi</taxon>
        <taxon>Dikarya</taxon>
        <taxon>Ascomycota</taxon>
        <taxon>Pezizomycotina</taxon>
        <taxon>Dothideomycetes</taxon>
        <taxon>Pleosporomycetidae</taxon>
        <taxon>Pleosporales</taxon>
        <taxon>Pleosporineae</taxon>
        <taxon>Pleosporaceae</taxon>
        <taxon>Pyrenophora</taxon>
    </lineage>
</organism>
<evidence type="ECO:0000256" key="4">
    <source>
        <dbReference type="ARBA" id="ARBA00008008"/>
    </source>
</evidence>
<sequence>MPRLNIEPPVLNSANPWCTTLEQLEELYNCPHTGAITTRTSLLDGYPDDPLHHQYAFFNPTNLAASPPNTDSSTTTIDATKTASLNTLGYSPLPLSDYLRFVEQISDKLKAHHPSSSSHKPIILSVTGTAPEITQCYRLIATLQPRVLMPLAMEINLSCPNIPGHPPPAYNSSALSTYLSALNTELGGSDPETIAIGIKTPPYTYADQFTALVNAIMSSLVDKKGKKRTPVSFITATNTLGECMLLDSGTPTVTNSRFKHTLMSTAGSGIGGLGGAPLHPLALGNVYEIKRRLLQHEELINIQIIGTGGVEDSEGFGRMRAVGASAVGVGTAFGRKGVVVFEEIGKDGWD</sequence>
<keyword evidence="6 11" id="KW-0963">Cytoplasm</keyword>
<protein>
    <recommendedName>
        <fullName evidence="5 11">Dihydroorotate dehydrogenase (fumarate)</fullName>
        <ecNumber evidence="11">1.3.98.1</ecNumber>
    </recommendedName>
    <alternativeName>
        <fullName evidence="11">Dihydroorotate oxidase</fullName>
    </alternativeName>
</protein>
<dbReference type="OrthoDB" id="14784at2759"/>
<dbReference type="GO" id="GO:0044205">
    <property type="term" value="P:'de novo' UMP biosynthetic process"/>
    <property type="evidence" value="ECO:0007669"/>
    <property type="project" value="UniProtKB-UniPathway"/>
</dbReference>
<comment type="catalytic activity">
    <reaction evidence="11">
        <text>(S)-dihydroorotate + fumarate = orotate + succinate</text>
        <dbReference type="Rhea" id="RHEA:30059"/>
        <dbReference type="ChEBI" id="CHEBI:29806"/>
        <dbReference type="ChEBI" id="CHEBI:30031"/>
        <dbReference type="ChEBI" id="CHEBI:30839"/>
        <dbReference type="ChEBI" id="CHEBI:30864"/>
        <dbReference type="EC" id="1.3.98.1"/>
    </reaction>
</comment>
<evidence type="ECO:0000256" key="9">
    <source>
        <dbReference type="ARBA" id="ARBA00022975"/>
    </source>
</evidence>
<keyword evidence="10 11" id="KW-0560">Oxidoreductase</keyword>
<keyword evidence="14" id="KW-1185">Reference proteome</keyword>
<gene>
    <name evidence="13" type="ORF">GMOD_00008105</name>
</gene>
<dbReference type="Proteomes" id="UP000265663">
    <property type="component" value="Unassembled WGS sequence"/>
</dbReference>
<evidence type="ECO:0000256" key="11">
    <source>
        <dbReference type="RuleBase" id="RU364042"/>
    </source>
</evidence>
<dbReference type="GO" id="GO:1990663">
    <property type="term" value="F:dihydroorotate dehydrogenase (fumarate) activity"/>
    <property type="evidence" value="ECO:0007669"/>
    <property type="project" value="UniProtKB-EC"/>
</dbReference>
<evidence type="ECO:0000256" key="7">
    <source>
        <dbReference type="ARBA" id="ARBA00022630"/>
    </source>
</evidence>
<comment type="function">
    <text evidence="11">Catalyzes the conversion of dihydroorotate to orotate with fumarate as the electron acceptor.</text>
</comment>
<evidence type="ECO:0000313" key="14">
    <source>
        <dbReference type="Proteomes" id="UP000265663"/>
    </source>
</evidence>
<dbReference type="PANTHER" id="PTHR48109:SF1">
    <property type="entry name" value="DIHYDROOROTATE DEHYDROGENASE (FUMARATE)"/>
    <property type="match status" value="1"/>
</dbReference>
<dbReference type="UniPathway" id="UPA00070"/>
<keyword evidence="7 11" id="KW-0285">Flavoprotein</keyword>
<dbReference type="InterPro" id="IPR013785">
    <property type="entry name" value="Aldolase_TIM"/>
</dbReference>
<comment type="subunit">
    <text evidence="11">Homodimer.</text>
</comment>
<feature type="domain" description="Dihydroorotate dehydrogenase catalytic" evidence="12">
    <location>
        <begin position="81"/>
        <end position="346"/>
    </location>
</feature>
<keyword evidence="9 11" id="KW-0665">Pyrimidine biosynthesis</keyword>
<dbReference type="InterPro" id="IPR005720">
    <property type="entry name" value="Dihydroorotate_DH_cat"/>
</dbReference>
<evidence type="ECO:0000256" key="10">
    <source>
        <dbReference type="ARBA" id="ARBA00023002"/>
    </source>
</evidence>
<dbReference type="GO" id="GO:0005737">
    <property type="term" value="C:cytoplasm"/>
    <property type="evidence" value="ECO:0007669"/>
    <property type="project" value="UniProtKB-SubCell"/>
</dbReference>
<dbReference type="Gene3D" id="3.20.20.70">
    <property type="entry name" value="Aldolase class I"/>
    <property type="match status" value="1"/>
</dbReference>
<dbReference type="GO" id="GO:0006207">
    <property type="term" value="P:'de novo' pyrimidine nucleobase biosynthetic process"/>
    <property type="evidence" value="ECO:0007669"/>
    <property type="project" value="TreeGrafter"/>
</dbReference>
<dbReference type="InterPro" id="IPR033886">
    <property type="entry name" value="DHOD_1A"/>
</dbReference>
<comment type="similarity">
    <text evidence="4 11">Belongs to the dihydroorotate dehydrogenase family. Type 1 subfamily.</text>
</comment>
<dbReference type="SUPFAM" id="SSF51395">
    <property type="entry name" value="FMN-linked oxidoreductases"/>
    <property type="match status" value="1"/>
</dbReference>
<dbReference type="CDD" id="cd04741">
    <property type="entry name" value="DHOD_1A_like"/>
    <property type="match status" value="1"/>
</dbReference>